<reference evidence="2 3" key="1">
    <citation type="submission" date="2015-12" db="EMBL/GenBank/DDBJ databases">
        <authorList>
            <person name="Shamseldin A."/>
            <person name="Moawad H."/>
            <person name="Abd El-Rahim W.M."/>
            <person name="Sadowsky M.J."/>
        </authorList>
    </citation>
    <scope>NUCLEOTIDE SEQUENCE [LARGE SCALE GENOMIC DNA]</scope>
    <source>
        <strain evidence="2 3">WF1</strain>
    </source>
</reference>
<dbReference type="InterPro" id="IPR011067">
    <property type="entry name" value="Plasmid_toxin/cell-grow_inhib"/>
</dbReference>
<dbReference type="EMBL" id="LPUF01000004">
    <property type="protein sequence ID" value="OQK15392.1"/>
    <property type="molecule type" value="Genomic_DNA"/>
</dbReference>
<keyword evidence="1" id="KW-0255">Endonuclease</keyword>
<dbReference type="PANTHER" id="PTHR33988:SF2">
    <property type="entry name" value="ENDORIBONUCLEASE MAZF"/>
    <property type="match status" value="1"/>
</dbReference>
<dbReference type="InterPro" id="IPR003477">
    <property type="entry name" value="PemK-like"/>
</dbReference>
<dbReference type="OrthoDB" id="9808744at2"/>
<evidence type="ECO:0000313" key="2">
    <source>
        <dbReference type="EMBL" id="OQK15392.1"/>
    </source>
</evidence>
<keyword evidence="3" id="KW-1185">Reference proteome</keyword>
<dbReference type="Gene3D" id="2.30.30.110">
    <property type="match status" value="1"/>
</dbReference>
<comment type="function">
    <text evidence="1">Toxic component of a type II toxin-antitoxin (TA) system.</text>
</comment>
<gene>
    <name evidence="2" type="ORF">AU255_18155</name>
</gene>
<dbReference type="EC" id="3.1.-.-" evidence="1"/>
<dbReference type="GO" id="GO:0003677">
    <property type="term" value="F:DNA binding"/>
    <property type="evidence" value="ECO:0007669"/>
    <property type="project" value="InterPro"/>
</dbReference>
<dbReference type="STRING" id="1420851.AU255_18155"/>
<keyword evidence="1" id="KW-0540">Nuclease</keyword>
<organism evidence="2 3">
    <name type="scientific">Methyloprofundus sedimenti</name>
    <dbReference type="NCBI Taxonomy" id="1420851"/>
    <lineage>
        <taxon>Bacteria</taxon>
        <taxon>Pseudomonadati</taxon>
        <taxon>Pseudomonadota</taxon>
        <taxon>Gammaproteobacteria</taxon>
        <taxon>Methylococcales</taxon>
        <taxon>Methylococcaceae</taxon>
        <taxon>Methyloprofundus</taxon>
    </lineage>
</organism>
<keyword evidence="1" id="KW-0378">Hydrolase</keyword>
<dbReference type="GO" id="GO:0004521">
    <property type="term" value="F:RNA endonuclease activity"/>
    <property type="evidence" value="ECO:0007669"/>
    <property type="project" value="TreeGrafter"/>
</dbReference>
<evidence type="ECO:0000313" key="3">
    <source>
        <dbReference type="Proteomes" id="UP000191980"/>
    </source>
</evidence>
<dbReference type="PANTHER" id="PTHR33988">
    <property type="entry name" value="ENDORIBONUCLEASE MAZF-RELATED"/>
    <property type="match status" value="1"/>
</dbReference>
<dbReference type="PIRSF" id="PIRSF033490">
    <property type="entry name" value="MazF"/>
    <property type="match status" value="1"/>
</dbReference>
<dbReference type="AlphaFoldDB" id="A0A1V8M1J1"/>
<evidence type="ECO:0000256" key="1">
    <source>
        <dbReference type="PIRNR" id="PIRNR033490"/>
    </source>
</evidence>
<accession>A0A1V8M1J1</accession>
<dbReference type="GO" id="GO:0016787">
    <property type="term" value="F:hydrolase activity"/>
    <property type="evidence" value="ECO:0007669"/>
    <property type="project" value="UniProtKB-KW"/>
</dbReference>
<comment type="similarity">
    <text evidence="1">Belongs to the PemK/MazF family.</text>
</comment>
<comment type="caution">
    <text evidence="2">The sequence shown here is derived from an EMBL/GenBank/DDBJ whole genome shotgun (WGS) entry which is preliminary data.</text>
</comment>
<dbReference type="GO" id="GO:0016075">
    <property type="term" value="P:rRNA catabolic process"/>
    <property type="evidence" value="ECO:0007669"/>
    <property type="project" value="TreeGrafter"/>
</dbReference>
<name>A0A1V8M1J1_9GAMM</name>
<dbReference type="Proteomes" id="UP000191980">
    <property type="component" value="Unassembled WGS sequence"/>
</dbReference>
<dbReference type="SUPFAM" id="SSF50118">
    <property type="entry name" value="Cell growth inhibitor/plasmid maintenance toxic component"/>
    <property type="match status" value="1"/>
</dbReference>
<dbReference type="Pfam" id="PF02452">
    <property type="entry name" value="PemK_toxin"/>
    <property type="match status" value="1"/>
</dbReference>
<dbReference type="RefSeq" id="WP_143736025.1">
    <property type="nucleotide sequence ID" value="NZ_LPUF01000004.1"/>
</dbReference>
<protein>
    <recommendedName>
        <fullName evidence="1">mRNA interferase</fullName>
        <ecNumber evidence="1">3.1.-.-</ecNumber>
    </recommendedName>
</protein>
<proteinExistence type="inferred from homology"/>
<dbReference type="GO" id="GO:0006402">
    <property type="term" value="P:mRNA catabolic process"/>
    <property type="evidence" value="ECO:0007669"/>
    <property type="project" value="TreeGrafter"/>
</dbReference>
<sequence>MVVSSINRFEIWLVNLNPTKGREINKTRPCVVISPNEMSVLSTTLVAPMTTQGFEYPCRVKCDFNGKKSLILLDQIRAVDKTRLVKKLGTLNENIQVELCELLQEMFVF</sequence>